<name>A0A7J3N061_9CREN</name>
<keyword evidence="1" id="KW-1133">Transmembrane helix</keyword>
<evidence type="ECO:0000313" key="3">
    <source>
        <dbReference type="EMBL" id="HGT99099.1"/>
    </source>
</evidence>
<comment type="caution">
    <text evidence="3">The sequence shown here is derived from an EMBL/GenBank/DDBJ whole genome shotgun (WGS) entry which is preliminary data.</text>
</comment>
<dbReference type="AlphaFoldDB" id="A0A7J3N061"/>
<organism evidence="3">
    <name type="scientific">Ignisphaera aggregans</name>
    <dbReference type="NCBI Taxonomy" id="334771"/>
    <lineage>
        <taxon>Archaea</taxon>
        <taxon>Thermoproteota</taxon>
        <taxon>Thermoprotei</taxon>
        <taxon>Desulfurococcales</taxon>
        <taxon>Desulfurococcaceae</taxon>
        <taxon>Ignisphaera</taxon>
    </lineage>
</organism>
<evidence type="ECO:0000256" key="1">
    <source>
        <dbReference type="SAM" id="Phobius"/>
    </source>
</evidence>
<proteinExistence type="predicted"/>
<feature type="transmembrane region" description="Helical" evidence="1">
    <location>
        <begin position="313"/>
        <end position="336"/>
    </location>
</feature>
<protein>
    <submittedName>
        <fullName evidence="3">Uncharacterized protein</fullName>
    </submittedName>
</protein>
<reference evidence="3" key="1">
    <citation type="journal article" date="2020" name="mSystems">
        <title>Genome- and Community-Level Interaction Insights into Carbon Utilization and Element Cycling Functions of Hydrothermarchaeota in Hydrothermal Sediment.</title>
        <authorList>
            <person name="Zhou Z."/>
            <person name="Liu Y."/>
            <person name="Xu W."/>
            <person name="Pan J."/>
            <person name="Luo Z.H."/>
            <person name="Li M."/>
        </authorList>
    </citation>
    <scope>NUCLEOTIDE SEQUENCE [LARGE SCALE GENOMIC DNA]</scope>
    <source>
        <strain evidence="2">SpSt-629</strain>
        <strain evidence="3">SpSt-688</strain>
    </source>
</reference>
<dbReference type="EMBL" id="DTAU01000100">
    <property type="protein sequence ID" value="HFQ79061.1"/>
    <property type="molecule type" value="Genomic_DNA"/>
</dbReference>
<sequence>MLMNNIGDKVIEIIAKTLVGIAIVIVVTLTISLNACFNPADVNAIEVIFNKNGIDYNLTMLIEKYKPIVVDEGRIYVFKYIYRTSIDRDLEFGVTVYLEKLCRNAPCIEGYNEEEPVRDVIAIRLESLEQCLLNSTTNVGECPVKSIINLAFLELIKRLTDEGILMGLDIKDIYAIMDGITSNYFTAGWNNRLLYNEELDKWLPYAELVNRGLVKGVLLKGYSCSYKLPREVIDEIKALEPTLIIEKQTETITEITPSVITPQPPPSITSISITTSSPQPPPSITSISITQVTPSVTKQTETQITQVQQLDGVAVGIAISIGIIVALAIYISWGYLSKT</sequence>
<evidence type="ECO:0000313" key="2">
    <source>
        <dbReference type="EMBL" id="HFQ79061.1"/>
    </source>
</evidence>
<gene>
    <name evidence="2" type="ORF">ENT99_05085</name>
    <name evidence="3" type="ORF">ENU64_06700</name>
</gene>
<feature type="transmembrane region" description="Helical" evidence="1">
    <location>
        <begin position="12"/>
        <end position="33"/>
    </location>
</feature>
<accession>A0A7J3N061</accession>
<keyword evidence="1" id="KW-0812">Transmembrane</keyword>
<dbReference type="EMBL" id="DTDH01000179">
    <property type="protein sequence ID" value="HGT99099.1"/>
    <property type="molecule type" value="Genomic_DNA"/>
</dbReference>
<keyword evidence="1" id="KW-0472">Membrane</keyword>